<accession>A0A4R6RMN2</accession>
<name>A0A4R6RMN2_9HYPH</name>
<dbReference type="EMBL" id="SNXY01000006">
    <property type="protein sequence ID" value="TDP87435.1"/>
    <property type="molecule type" value="Genomic_DNA"/>
</dbReference>
<dbReference type="RefSeq" id="WP_165644819.1">
    <property type="nucleotide sequence ID" value="NZ_BSPM01000008.1"/>
</dbReference>
<dbReference type="SUPFAM" id="SSF88874">
    <property type="entry name" value="Receptor-binding domain of short tail fibre protein gp12"/>
    <property type="match status" value="1"/>
</dbReference>
<feature type="domain" description="Phage tail collar" evidence="1">
    <location>
        <begin position="6"/>
        <end position="61"/>
    </location>
</feature>
<dbReference type="InterPro" id="IPR011083">
    <property type="entry name" value="Phage_tail_collar_dom"/>
</dbReference>
<evidence type="ECO:0000313" key="3">
    <source>
        <dbReference type="Proteomes" id="UP000294547"/>
    </source>
</evidence>
<dbReference type="Pfam" id="PF07484">
    <property type="entry name" value="Collar"/>
    <property type="match status" value="1"/>
</dbReference>
<organism evidence="2 3">
    <name type="scientific">Oharaeibacter diazotrophicus</name>
    <dbReference type="NCBI Taxonomy" id="1920512"/>
    <lineage>
        <taxon>Bacteria</taxon>
        <taxon>Pseudomonadati</taxon>
        <taxon>Pseudomonadota</taxon>
        <taxon>Alphaproteobacteria</taxon>
        <taxon>Hyphomicrobiales</taxon>
        <taxon>Pleomorphomonadaceae</taxon>
        <taxon>Oharaeibacter</taxon>
    </lineage>
</organism>
<dbReference type="AlphaFoldDB" id="A0A4R6RMN2"/>
<comment type="caution">
    <text evidence="2">The sequence shown here is derived from an EMBL/GenBank/DDBJ whole genome shotgun (WGS) entry which is preliminary data.</text>
</comment>
<proteinExistence type="predicted"/>
<evidence type="ECO:0000259" key="1">
    <source>
        <dbReference type="Pfam" id="PF07484"/>
    </source>
</evidence>
<keyword evidence="3" id="KW-1185">Reference proteome</keyword>
<gene>
    <name evidence="2" type="ORF">EDD54_1330</name>
</gene>
<protein>
    <submittedName>
        <fullName evidence="2">Microcystin-dependent protein</fullName>
    </submittedName>
</protein>
<reference evidence="2 3" key="1">
    <citation type="submission" date="2019-03" db="EMBL/GenBank/DDBJ databases">
        <title>Genomic Encyclopedia of Type Strains, Phase IV (KMG-IV): sequencing the most valuable type-strain genomes for metagenomic binning, comparative biology and taxonomic classification.</title>
        <authorList>
            <person name="Goeker M."/>
        </authorList>
    </citation>
    <scope>NUCLEOTIDE SEQUENCE [LARGE SCALE GENOMIC DNA]</scope>
    <source>
        <strain evidence="2 3">DSM 102969</strain>
    </source>
</reference>
<evidence type="ECO:0000313" key="2">
    <source>
        <dbReference type="EMBL" id="TDP87435.1"/>
    </source>
</evidence>
<dbReference type="Gene3D" id="3.90.1340.10">
    <property type="entry name" value="Phage tail collar domain"/>
    <property type="match status" value="1"/>
</dbReference>
<dbReference type="Proteomes" id="UP000294547">
    <property type="component" value="Unassembled WGS sequence"/>
</dbReference>
<sequence>MDAFVGELRLFPYQFVPLNWALCDGTLVPVQANQSLYAVIGNLYGGTPGFNFALPDLRARALVCAGDDPVDDFDPMVAQHGGANAVALTTAHMPPHIHNYQGAQSTLAVRVQEPTGNLQTGIYFKGNPSGTVAAFGYTQDPAPSPVQLNPATLTPFVGSGSGTGNPHENRQPFLAMRWCICTEGYFPTPP</sequence>
<dbReference type="InterPro" id="IPR037053">
    <property type="entry name" value="Phage_tail_collar_dom_sf"/>
</dbReference>